<reference evidence="23" key="2">
    <citation type="submission" date="2025-08" db="UniProtKB">
        <authorList>
            <consortium name="Ensembl"/>
        </authorList>
    </citation>
    <scope>IDENTIFICATION</scope>
    <source>
        <strain evidence="23">Hd-rR</strain>
    </source>
</reference>
<feature type="domain" description="Reverse transcriptase" evidence="21">
    <location>
        <begin position="182"/>
        <end position="361"/>
    </location>
</feature>
<dbReference type="InterPro" id="IPR043128">
    <property type="entry name" value="Rev_trsase/Diguanyl_cyclase"/>
</dbReference>
<proteinExistence type="inferred from homology"/>
<dbReference type="Pfam" id="PF17921">
    <property type="entry name" value="Integrase_H2C2"/>
    <property type="match status" value="1"/>
</dbReference>
<dbReference type="PANTHER" id="PTHR37984">
    <property type="entry name" value="PROTEIN CBG26694"/>
    <property type="match status" value="1"/>
</dbReference>
<reference evidence="23" key="3">
    <citation type="submission" date="2025-09" db="UniProtKB">
        <authorList>
            <consortium name="Ensembl"/>
        </authorList>
    </citation>
    <scope>IDENTIFICATION</scope>
    <source>
        <strain evidence="23">Hd-rR</strain>
    </source>
</reference>
<dbReference type="Pfam" id="PF17917">
    <property type="entry name" value="RT_RNaseH"/>
    <property type="match status" value="1"/>
</dbReference>
<evidence type="ECO:0000256" key="9">
    <source>
        <dbReference type="ARBA" id="ARBA00022723"/>
    </source>
</evidence>
<keyword evidence="18" id="KW-0233">DNA recombination</keyword>
<keyword evidence="11" id="KW-0255">Endonuclease</keyword>
<name>A0A3B3H730_ORYLA</name>
<dbReference type="InterPro" id="IPR043502">
    <property type="entry name" value="DNA/RNA_pol_sf"/>
</dbReference>
<keyword evidence="5" id="KW-0645">Protease</keyword>
<dbReference type="CDD" id="cd09274">
    <property type="entry name" value="RNase_HI_RT_Ty3"/>
    <property type="match status" value="1"/>
</dbReference>
<keyword evidence="15" id="KW-0695">RNA-directed DNA polymerase</keyword>
<dbReference type="Pfam" id="PF00665">
    <property type="entry name" value="rve"/>
    <property type="match status" value="1"/>
</dbReference>
<organism evidence="23 24">
    <name type="scientific">Oryzias latipes</name>
    <name type="common">Japanese rice fish</name>
    <name type="synonym">Japanese killifish</name>
    <dbReference type="NCBI Taxonomy" id="8090"/>
    <lineage>
        <taxon>Eukaryota</taxon>
        <taxon>Metazoa</taxon>
        <taxon>Chordata</taxon>
        <taxon>Craniata</taxon>
        <taxon>Vertebrata</taxon>
        <taxon>Euteleostomi</taxon>
        <taxon>Actinopterygii</taxon>
        <taxon>Neopterygii</taxon>
        <taxon>Teleostei</taxon>
        <taxon>Neoteleostei</taxon>
        <taxon>Acanthomorphata</taxon>
        <taxon>Ovalentaria</taxon>
        <taxon>Atherinomorphae</taxon>
        <taxon>Beloniformes</taxon>
        <taxon>Adrianichthyidae</taxon>
        <taxon>Oryziinae</taxon>
        <taxon>Oryzias</taxon>
    </lineage>
</organism>
<keyword evidence="13" id="KW-0460">Magnesium</keyword>
<evidence type="ECO:0000256" key="13">
    <source>
        <dbReference type="ARBA" id="ARBA00022842"/>
    </source>
</evidence>
<evidence type="ECO:0000259" key="20">
    <source>
        <dbReference type="PROSITE" id="PS50013"/>
    </source>
</evidence>
<dbReference type="FunFam" id="3.10.20.370:FF:000003">
    <property type="entry name" value="Transposon Tf2-6 polyprotein"/>
    <property type="match status" value="1"/>
</dbReference>
<dbReference type="Pfam" id="PF00078">
    <property type="entry name" value="RVT_1"/>
    <property type="match status" value="1"/>
</dbReference>
<evidence type="ECO:0000256" key="10">
    <source>
        <dbReference type="ARBA" id="ARBA00022750"/>
    </source>
</evidence>
<dbReference type="Bgee" id="ENSORLG00000024198">
    <property type="expression patterns" value="Expressed in ovary and 1 other cell type or tissue"/>
</dbReference>
<dbReference type="InterPro" id="IPR016197">
    <property type="entry name" value="Chromo-like_dom_sf"/>
</dbReference>
<dbReference type="GeneTree" id="ENSGT01060000248608"/>
<keyword evidence="7" id="KW-0548">Nucleotidyltransferase</keyword>
<dbReference type="Gene3D" id="2.40.70.10">
    <property type="entry name" value="Acid Proteases"/>
    <property type="match status" value="1"/>
</dbReference>
<dbReference type="GO" id="GO:0015074">
    <property type="term" value="P:DNA integration"/>
    <property type="evidence" value="ECO:0007669"/>
    <property type="project" value="UniProtKB-KW"/>
</dbReference>
<dbReference type="Gene3D" id="3.30.70.270">
    <property type="match status" value="2"/>
</dbReference>
<dbReference type="InterPro" id="IPR000477">
    <property type="entry name" value="RT_dom"/>
</dbReference>
<dbReference type="GO" id="GO:0004190">
    <property type="term" value="F:aspartic-type endopeptidase activity"/>
    <property type="evidence" value="ECO:0007669"/>
    <property type="project" value="UniProtKB-KW"/>
</dbReference>
<feature type="domain" description="Chromo" evidence="20">
    <location>
        <begin position="1000"/>
        <end position="1058"/>
    </location>
</feature>
<keyword evidence="10" id="KW-0064">Aspartyl protease</keyword>
<keyword evidence="16" id="KW-0239">DNA-directed DNA polymerase</keyword>
<evidence type="ECO:0000256" key="19">
    <source>
        <dbReference type="ARBA" id="ARBA00039658"/>
    </source>
</evidence>
<dbReference type="InterPro" id="IPR000953">
    <property type="entry name" value="Chromo/chromo_shadow_dom"/>
</dbReference>
<dbReference type="GO" id="GO:0003887">
    <property type="term" value="F:DNA-directed DNA polymerase activity"/>
    <property type="evidence" value="ECO:0007669"/>
    <property type="project" value="UniProtKB-KW"/>
</dbReference>
<accession>A0A3B3H730</accession>
<dbReference type="Pfam" id="PF00385">
    <property type="entry name" value="Chromo"/>
    <property type="match status" value="1"/>
</dbReference>
<dbReference type="Ensembl" id="ENSORLT00000040635.1">
    <property type="protein sequence ID" value="ENSORLP00000027734.1"/>
    <property type="gene ID" value="ENSORLG00000024198.1"/>
</dbReference>
<evidence type="ECO:0000259" key="21">
    <source>
        <dbReference type="PROSITE" id="PS50878"/>
    </source>
</evidence>
<dbReference type="InterPro" id="IPR041588">
    <property type="entry name" value="Integrase_H2C2"/>
</dbReference>
<dbReference type="InterPro" id="IPR001584">
    <property type="entry name" value="Integrase_cat-core"/>
</dbReference>
<dbReference type="CDD" id="cd01647">
    <property type="entry name" value="RT_LTR"/>
    <property type="match status" value="1"/>
</dbReference>
<evidence type="ECO:0000256" key="6">
    <source>
        <dbReference type="ARBA" id="ARBA00022679"/>
    </source>
</evidence>
<evidence type="ECO:0000256" key="1">
    <source>
        <dbReference type="ARBA" id="ARBA00004123"/>
    </source>
</evidence>
<evidence type="ECO:0000256" key="14">
    <source>
        <dbReference type="ARBA" id="ARBA00022908"/>
    </source>
</evidence>
<dbReference type="Gene3D" id="2.40.50.40">
    <property type="match status" value="1"/>
</dbReference>
<keyword evidence="14" id="KW-0229">DNA integration</keyword>
<evidence type="ECO:0000256" key="11">
    <source>
        <dbReference type="ARBA" id="ARBA00022759"/>
    </source>
</evidence>
<dbReference type="Gene3D" id="1.10.340.70">
    <property type="match status" value="1"/>
</dbReference>
<evidence type="ECO:0000256" key="7">
    <source>
        <dbReference type="ARBA" id="ARBA00022695"/>
    </source>
</evidence>
<protein>
    <recommendedName>
        <fullName evidence="19">Gypsy retrotransposon integrase-like protein 1</fullName>
        <ecNumber evidence="4">2.7.7.49</ecNumber>
        <ecNumber evidence="3">3.1.26.4</ecNumber>
    </recommendedName>
</protein>
<dbReference type="InterPro" id="IPR056924">
    <property type="entry name" value="SH3_Tf2-1"/>
</dbReference>
<evidence type="ECO:0000256" key="5">
    <source>
        <dbReference type="ARBA" id="ARBA00022670"/>
    </source>
</evidence>
<dbReference type="Gene3D" id="3.10.10.10">
    <property type="entry name" value="HIV Type 1 Reverse Transcriptase, subunit A, domain 1"/>
    <property type="match status" value="1"/>
</dbReference>
<evidence type="ECO:0000313" key="23">
    <source>
        <dbReference type="Ensembl" id="ENSORLP00000027734.1"/>
    </source>
</evidence>
<dbReference type="Gene3D" id="3.10.20.370">
    <property type="match status" value="1"/>
</dbReference>
<evidence type="ECO:0000259" key="22">
    <source>
        <dbReference type="PROSITE" id="PS50994"/>
    </source>
</evidence>
<comment type="subcellular location">
    <subcellularLocation>
        <location evidence="1">Nucleus</location>
    </subcellularLocation>
</comment>
<dbReference type="Pfam" id="PF24626">
    <property type="entry name" value="SH3_Tf2-1"/>
    <property type="match status" value="1"/>
</dbReference>
<dbReference type="GO" id="GO:0003677">
    <property type="term" value="F:DNA binding"/>
    <property type="evidence" value="ECO:0007669"/>
    <property type="project" value="UniProtKB-KW"/>
</dbReference>
<dbReference type="EC" id="2.7.7.49" evidence="4"/>
<evidence type="ECO:0000256" key="8">
    <source>
        <dbReference type="ARBA" id="ARBA00022722"/>
    </source>
</evidence>
<dbReference type="PROSITE" id="PS50994">
    <property type="entry name" value="INTEGRASE"/>
    <property type="match status" value="1"/>
</dbReference>
<dbReference type="InParanoid" id="A0A3B3H730"/>
<evidence type="ECO:0000313" key="24">
    <source>
        <dbReference type="Proteomes" id="UP000001038"/>
    </source>
</evidence>
<dbReference type="GO" id="GO:0004523">
    <property type="term" value="F:RNA-DNA hybrid ribonuclease activity"/>
    <property type="evidence" value="ECO:0007669"/>
    <property type="project" value="UniProtKB-EC"/>
</dbReference>
<evidence type="ECO:0000256" key="4">
    <source>
        <dbReference type="ARBA" id="ARBA00012493"/>
    </source>
</evidence>
<dbReference type="SMART" id="SM00298">
    <property type="entry name" value="CHROMO"/>
    <property type="match status" value="1"/>
</dbReference>
<dbReference type="EC" id="3.1.26.4" evidence="3"/>
<keyword evidence="24" id="KW-1185">Reference proteome</keyword>
<dbReference type="PROSITE" id="PS50013">
    <property type="entry name" value="CHROMO_2"/>
    <property type="match status" value="1"/>
</dbReference>
<reference evidence="23 24" key="1">
    <citation type="journal article" date="2007" name="Nature">
        <title>The medaka draft genome and insights into vertebrate genome evolution.</title>
        <authorList>
            <person name="Kasahara M."/>
            <person name="Naruse K."/>
            <person name="Sasaki S."/>
            <person name="Nakatani Y."/>
            <person name="Qu W."/>
            <person name="Ahsan B."/>
            <person name="Yamada T."/>
            <person name="Nagayasu Y."/>
            <person name="Doi K."/>
            <person name="Kasai Y."/>
            <person name="Jindo T."/>
            <person name="Kobayashi D."/>
            <person name="Shimada A."/>
            <person name="Toyoda A."/>
            <person name="Kuroki Y."/>
            <person name="Fujiyama A."/>
            <person name="Sasaki T."/>
            <person name="Shimizu A."/>
            <person name="Asakawa S."/>
            <person name="Shimizu N."/>
            <person name="Hashimoto S."/>
            <person name="Yang J."/>
            <person name="Lee Y."/>
            <person name="Matsushima K."/>
            <person name="Sugano S."/>
            <person name="Sakaizumi M."/>
            <person name="Narita T."/>
            <person name="Ohishi K."/>
            <person name="Haga S."/>
            <person name="Ohta F."/>
            <person name="Nomoto H."/>
            <person name="Nogata K."/>
            <person name="Morishita T."/>
            <person name="Endo T."/>
            <person name="Shin-I T."/>
            <person name="Takeda H."/>
            <person name="Morishita S."/>
            <person name="Kohara Y."/>
        </authorList>
    </citation>
    <scope>NUCLEOTIDE SEQUENCE [LARGE SCALE GENOMIC DNA]</scope>
    <source>
        <strain evidence="23 24">Hd-rR</strain>
    </source>
</reference>
<dbReference type="GO" id="GO:0006508">
    <property type="term" value="P:proteolysis"/>
    <property type="evidence" value="ECO:0007669"/>
    <property type="project" value="UniProtKB-KW"/>
</dbReference>
<evidence type="ECO:0000256" key="12">
    <source>
        <dbReference type="ARBA" id="ARBA00022801"/>
    </source>
</evidence>
<dbReference type="FunFam" id="1.10.340.70:FF:000001">
    <property type="entry name" value="Retrovirus-related Pol polyprotein from transposon gypsy-like Protein"/>
    <property type="match status" value="1"/>
</dbReference>
<evidence type="ECO:0000256" key="16">
    <source>
        <dbReference type="ARBA" id="ARBA00022932"/>
    </source>
</evidence>
<keyword evidence="6" id="KW-0808">Transferase</keyword>
<keyword evidence="9" id="KW-0479">Metal-binding</keyword>
<dbReference type="InterPro" id="IPR012337">
    <property type="entry name" value="RNaseH-like_sf"/>
</dbReference>
<keyword evidence="17" id="KW-0238">DNA-binding</keyword>
<dbReference type="InterPro" id="IPR036397">
    <property type="entry name" value="RNaseH_sf"/>
</dbReference>
<dbReference type="PANTHER" id="PTHR37984:SF5">
    <property type="entry name" value="PROTEIN NYNRIN-LIKE"/>
    <property type="match status" value="1"/>
</dbReference>
<dbReference type="GO" id="GO:0003964">
    <property type="term" value="F:RNA-directed DNA polymerase activity"/>
    <property type="evidence" value="ECO:0007669"/>
    <property type="project" value="UniProtKB-KW"/>
</dbReference>
<sequence length="1062" mass="120763">MAEAIVQKWGVNVSLSQQPLSVKAIDGHVITNSLLVTEPVKMQIDNHTETVRFHILRNIDLPVILGLPWLQRHNPQVDWLTGRILTWSTDCHRNCLGAMETPSVPSQKIISIEKYPDLSKIPTPYHDLKEVFNKVKATNLPPHRPYDCPIDLLPGTSPPRGHLYSLSVPERAAMETYIKESLAAGLIRPSSSPAGAGFFFVKKKDGGLRPCIDYRGLNEITVRNRYPLPLMSSAFELLQGARIFTKLDLRNAYHLVRIREGDEWKTAFNTPSGHYEYQVMPFGLTNAPAVFQNLVNDVLGDMINRFVFVYLDDILIFSRSEVEHIQHVRKVLLRLLQNQLYVKAEKCEFHATTTSFLGLVIAEGRVKMDPKKVQAVLEWPKPENRKQLQRFLGFANFYRRFIKNYSKIASPLHALTSSKQSFSWNQRAESAFKDLKNRFTSAPVLVVPDPSRQFIVEVDASDTGIGAVLSQRSLDNKVHPCAFYSRRLSNAEMNYHVGEKELLAIKEALEEWRHWLEGAEIPFVVFTDHKNLEYLRTAKRMNSRQARWALFFNRFTFSLSYRPGSRNVKADALSRRDECPLKKAFPEFILPTSARLAVLSIDIEEEVRSANQDSQSPSACPVGRLYVPVDLRARVIQWFHTSRMFCHPGQRRTLSIIGQRFWWPNMRKDIKEYVSACPECAQVKVTTSPPAGFLQPLSVPRRPWSHISLDFVTGLPPSEGKTVILTVVDRFSKMVHFVALPKLPTAKETAEVLLNNVIHLHGLPRDIVSDRGPQFTAKFWAEFCRLLGVSVSLSSGFHPQSNGQSERLNQQLETGLRLLCSREPASWSRNLVWVEYAHNTLPSSATGLSPFQVVFGYQPPLFASQEGEVSVPSAHASVRRCQQAWRRARQTLLRTVETYRTTANRRRIPAPSYQVGQRVWLSTTNLPLRVENRKLAPRFVGPFPISKVVNPVAVRLRLPRTLRIHPTFHTSMVKPVKTSPLVPPAEAPPPARFIDGGPAYTVRRLLRSRRRGRGLQYLVDWEGYGPEERSWVPARFILDPDLVAQFHSEHPDQPARPSGAGR</sequence>
<dbReference type="InterPro" id="IPR050951">
    <property type="entry name" value="Retrovirus_Pol_polyprotein"/>
</dbReference>
<comment type="similarity">
    <text evidence="2">Belongs to the beta type-B retroviral polymerase family. HERV class-II K(HML-2) pol subfamily.</text>
</comment>
<dbReference type="InterPro" id="IPR023780">
    <property type="entry name" value="Chromo_domain"/>
</dbReference>
<dbReference type="GO" id="GO:0005634">
    <property type="term" value="C:nucleus"/>
    <property type="evidence" value="ECO:0007669"/>
    <property type="project" value="UniProtKB-SubCell"/>
</dbReference>
<dbReference type="SUPFAM" id="SSF54160">
    <property type="entry name" value="Chromo domain-like"/>
    <property type="match status" value="1"/>
</dbReference>
<evidence type="ECO:0000256" key="2">
    <source>
        <dbReference type="ARBA" id="ARBA00010879"/>
    </source>
</evidence>
<dbReference type="GO" id="GO:0006310">
    <property type="term" value="P:DNA recombination"/>
    <property type="evidence" value="ECO:0007669"/>
    <property type="project" value="UniProtKB-KW"/>
</dbReference>
<dbReference type="AlphaFoldDB" id="A0A3B3H730"/>
<dbReference type="CDD" id="cd00303">
    <property type="entry name" value="retropepsin_like"/>
    <property type="match status" value="1"/>
</dbReference>
<dbReference type="GO" id="GO:0046872">
    <property type="term" value="F:metal ion binding"/>
    <property type="evidence" value="ECO:0007669"/>
    <property type="project" value="UniProtKB-KW"/>
</dbReference>
<dbReference type="Gene3D" id="3.30.420.10">
    <property type="entry name" value="Ribonuclease H-like superfamily/Ribonuclease H"/>
    <property type="match status" value="1"/>
</dbReference>
<dbReference type="InterPro" id="IPR021109">
    <property type="entry name" value="Peptidase_aspartic_dom_sf"/>
</dbReference>
<keyword evidence="8" id="KW-0540">Nuclease</keyword>
<evidence type="ECO:0000256" key="15">
    <source>
        <dbReference type="ARBA" id="ARBA00022918"/>
    </source>
</evidence>
<dbReference type="Proteomes" id="UP000001038">
    <property type="component" value="Chromosome 16"/>
</dbReference>
<evidence type="ECO:0000256" key="18">
    <source>
        <dbReference type="ARBA" id="ARBA00023172"/>
    </source>
</evidence>
<keyword evidence="12" id="KW-0378">Hydrolase</keyword>
<evidence type="ECO:0000256" key="17">
    <source>
        <dbReference type="ARBA" id="ARBA00023125"/>
    </source>
</evidence>
<dbReference type="SUPFAM" id="SSF56672">
    <property type="entry name" value="DNA/RNA polymerases"/>
    <property type="match status" value="1"/>
</dbReference>
<dbReference type="InterPro" id="IPR041373">
    <property type="entry name" value="RT_RNaseH"/>
</dbReference>
<dbReference type="PROSITE" id="PS50878">
    <property type="entry name" value="RT_POL"/>
    <property type="match status" value="1"/>
</dbReference>
<dbReference type="SUPFAM" id="SSF53098">
    <property type="entry name" value="Ribonuclease H-like"/>
    <property type="match status" value="1"/>
</dbReference>
<evidence type="ECO:0000256" key="3">
    <source>
        <dbReference type="ARBA" id="ARBA00012180"/>
    </source>
</evidence>
<dbReference type="FunFam" id="3.30.70.270:FF:000020">
    <property type="entry name" value="Transposon Tf2-6 polyprotein-like Protein"/>
    <property type="match status" value="1"/>
</dbReference>
<feature type="domain" description="Integrase catalytic" evidence="22">
    <location>
        <begin position="699"/>
        <end position="858"/>
    </location>
</feature>
<dbReference type="FunFam" id="3.30.420.10:FF:000032">
    <property type="entry name" value="Retrovirus-related Pol polyprotein from transposon 297-like Protein"/>
    <property type="match status" value="1"/>
</dbReference>